<keyword evidence="2" id="KW-0539">Nucleus</keyword>
<keyword evidence="3" id="KW-0240">DNA-directed RNA polymerase</keyword>
<evidence type="ECO:0000313" key="4">
    <source>
        <dbReference type="Proteomes" id="UP000195570"/>
    </source>
</evidence>
<keyword evidence="3" id="KW-0804">Transcription</keyword>
<dbReference type="PANTHER" id="PTHR21297">
    <property type="entry name" value="DNA-DIRECTED RNA POLYMERASE II"/>
    <property type="match status" value="1"/>
</dbReference>
<dbReference type="GO" id="GO:0006352">
    <property type="term" value="P:DNA-templated transcription initiation"/>
    <property type="evidence" value="ECO:0007669"/>
    <property type="project" value="InterPro"/>
</dbReference>
<keyword evidence="4" id="KW-1185">Reference proteome</keyword>
<dbReference type="GO" id="GO:0000166">
    <property type="term" value="F:nucleotide binding"/>
    <property type="evidence" value="ECO:0007669"/>
    <property type="project" value="InterPro"/>
</dbReference>
<gene>
    <name evidence="3" type="ORF">TEOVI_000218900</name>
</gene>
<dbReference type="InterPro" id="IPR010997">
    <property type="entry name" value="HRDC-like_sf"/>
</dbReference>
<dbReference type="GO" id="GO:0000428">
    <property type="term" value="C:DNA-directed RNA polymerase complex"/>
    <property type="evidence" value="ECO:0007669"/>
    <property type="project" value="UniProtKB-KW"/>
</dbReference>
<evidence type="ECO:0000313" key="3">
    <source>
        <dbReference type="EMBL" id="SCU70615.1"/>
    </source>
</evidence>
<protein>
    <submittedName>
        <fullName evidence="3">DNA-directed RNA polymerases II subunit, putative</fullName>
    </submittedName>
</protein>
<evidence type="ECO:0000256" key="1">
    <source>
        <dbReference type="ARBA" id="ARBA00004123"/>
    </source>
</evidence>
<reference evidence="3" key="1">
    <citation type="submission" date="2016-09" db="EMBL/GenBank/DDBJ databases">
        <authorList>
            <person name="Hebert L."/>
            <person name="Moumen B."/>
        </authorList>
    </citation>
    <scope>NUCLEOTIDE SEQUENCE [LARGE SCALE GENOMIC DNA]</scope>
    <source>
        <strain evidence="3">OVI</strain>
    </source>
</reference>
<evidence type="ECO:0000256" key="2">
    <source>
        <dbReference type="ARBA" id="ARBA00023242"/>
    </source>
</evidence>
<dbReference type="AlphaFoldDB" id="A0A1G4IE28"/>
<dbReference type="Pfam" id="PF03874">
    <property type="entry name" value="RNA_pol_Rpb4"/>
    <property type="match status" value="1"/>
</dbReference>
<sequence length="162" mass="18249">MSSERYVDGDLGEPFNSAEPLTLPVVVQLLRGRRDTSLDHPASRLIEKTCRQVELMQETCADECRVQRVMETRLRLVNKNNRQQMNAHLGNFVVGEDGFATLPPESDDFLDTAEEEAMKMFEVVALGTLQPKTADEARELIPSLGRFEPADLNKVLEMLDSL</sequence>
<proteinExistence type="predicted"/>
<dbReference type="InterPro" id="IPR045222">
    <property type="entry name" value="Rpb4-like"/>
</dbReference>
<dbReference type="EMBL" id="CZPT02001505">
    <property type="protein sequence ID" value="SCU70615.1"/>
    <property type="molecule type" value="Genomic_DNA"/>
</dbReference>
<dbReference type="VEuPathDB" id="TriTrypDB:TEOVI_000218900"/>
<dbReference type="GeneID" id="92376129"/>
<dbReference type="GO" id="GO:0005634">
    <property type="term" value="C:nucleus"/>
    <property type="evidence" value="ECO:0007669"/>
    <property type="project" value="UniProtKB-SubCell"/>
</dbReference>
<comment type="subcellular location">
    <subcellularLocation>
        <location evidence="1">Nucleus</location>
    </subcellularLocation>
</comment>
<comment type="caution">
    <text evidence="3">The sequence shown here is derived from an EMBL/GenBank/DDBJ whole genome shotgun (WGS) entry which is preliminary data.</text>
</comment>
<dbReference type="InterPro" id="IPR038324">
    <property type="entry name" value="Rpb4/RPC9_sf"/>
</dbReference>
<dbReference type="RefSeq" id="XP_067081392.1">
    <property type="nucleotide sequence ID" value="XM_067225291.1"/>
</dbReference>
<dbReference type="Gene3D" id="1.20.1250.40">
    <property type="match status" value="1"/>
</dbReference>
<organism evidence="3 4">
    <name type="scientific">Trypanosoma equiperdum</name>
    <dbReference type="NCBI Taxonomy" id="5694"/>
    <lineage>
        <taxon>Eukaryota</taxon>
        <taxon>Discoba</taxon>
        <taxon>Euglenozoa</taxon>
        <taxon>Kinetoplastea</taxon>
        <taxon>Metakinetoplastina</taxon>
        <taxon>Trypanosomatida</taxon>
        <taxon>Trypanosomatidae</taxon>
        <taxon>Trypanosoma</taxon>
    </lineage>
</organism>
<dbReference type="Proteomes" id="UP000195570">
    <property type="component" value="Unassembled WGS sequence"/>
</dbReference>
<accession>A0A1G4IE28</accession>
<dbReference type="InterPro" id="IPR005574">
    <property type="entry name" value="Rpb4/RPC9"/>
</dbReference>
<dbReference type="SUPFAM" id="SSF47819">
    <property type="entry name" value="HRDC-like"/>
    <property type="match status" value="1"/>
</dbReference>
<name>A0A1G4IE28_TRYEQ</name>